<feature type="compositionally biased region" description="Low complexity" evidence="1">
    <location>
        <begin position="1"/>
        <end position="22"/>
    </location>
</feature>
<protein>
    <submittedName>
        <fullName evidence="3">Bicaudal C-like protein 1-B</fullName>
    </submittedName>
</protein>
<sequence>MGVSISLIASGSASGNPASGSAESDENAEVFFQRVMGESKTQITWPSKLKIGAKSKKGMILNKKMRQKLVSLSKHTLDVVDEGHSWSTAGG</sequence>
<feature type="region of interest" description="Disordered" evidence="1">
    <location>
        <begin position="1"/>
        <end position="25"/>
    </location>
</feature>
<accession>K1Q5C0</accession>
<reference evidence="3" key="1">
    <citation type="journal article" date="2012" name="Nature">
        <title>The oyster genome reveals stress adaptation and complexity of shell formation.</title>
        <authorList>
            <person name="Zhang G."/>
            <person name="Fang X."/>
            <person name="Guo X."/>
            <person name="Li L."/>
            <person name="Luo R."/>
            <person name="Xu F."/>
            <person name="Yang P."/>
            <person name="Zhang L."/>
            <person name="Wang X."/>
            <person name="Qi H."/>
            <person name="Xiong Z."/>
            <person name="Que H."/>
            <person name="Xie Y."/>
            <person name="Holland P.W."/>
            <person name="Paps J."/>
            <person name="Zhu Y."/>
            <person name="Wu F."/>
            <person name="Chen Y."/>
            <person name="Wang J."/>
            <person name="Peng C."/>
            <person name="Meng J."/>
            <person name="Yang L."/>
            <person name="Liu J."/>
            <person name="Wen B."/>
            <person name="Zhang N."/>
            <person name="Huang Z."/>
            <person name="Zhu Q."/>
            <person name="Feng Y."/>
            <person name="Mount A."/>
            <person name="Hedgecock D."/>
            <person name="Xu Z."/>
            <person name="Liu Y."/>
            <person name="Domazet-Loso T."/>
            <person name="Du Y."/>
            <person name="Sun X."/>
            <person name="Zhang S."/>
            <person name="Liu B."/>
            <person name="Cheng P."/>
            <person name="Jiang X."/>
            <person name="Li J."/>
            <person name="Fan D."/>
            <person name="Wang W."/>
            <person name="Fu W."/>
            <person name="Wang T."/>
            <person name="Wang B."/>
            <person name="Zhang J."/>
            <person name="Peng Z."/>
            <person name="Li Y."/>
            <person name="Li N."/>
            <person name="Wang J."/>
            <person name="Chen M."/>
            <person name="He Y."/>
            <person name="Tan F."/>
            <person name="Song X."/>
            <person name="Zheng Q."/>
            <person name="Huang R."/>
            <person name="Yang H."/>
            <person name="Du X."/>
            <person name="Chen L."/>
            <person name="Yang M."/>
            <person name="Gaffney P.M."/>
            <person name="Wang S."/>
            <person name="Luo L."/>
            <person name="She Z."/>
            <person name="Ming Y."/>
            <person name="Huang W."/>
            <person name="Zhang S."/>
            <person name="Huang B."/>
            <person name="Zhang Y."/>
            <person name="Qu T."/>
            <person name="Ni P."/>
            <person name="Miao G."/>
            <person name="Wang J."/>
            <person name="Wang Q."/>
            <person name="Steinberg C.E."/>
            <person name="Wang H."/>
            <person name="Li N."/>
            <person name="Qian L."/>
            <person name="Zhang G."/>
            <person name="Li Y."/>
            <person name="Yang H."/>
            <person name="Liu X."/>
            <person name="Wang J."/>
            <person name="Yin Y."/>
            <person name="Wang J."/>
        </authorList>
    </citation>
    <scope>NUCLEOTIDE SEQUENCE [LARGE SCALE GENOMIC DNA]</scope>
    <source>
        <strain evidence="3">05x7-T-G4-1.051#20</strain>
    </source>
</reference>
<proteinExistence type="predicted"/>
<feature type="domain" description="BICC1 first type I KH" evidence="2">
    <location>
        <begin position="21"/>
        <end position="58"/>
    </location>
</feature>
<dbReference type="Pfam" id="PF24234">
    <property type="entry name" value="KH_BICC1_1st"/>
    <property type="match status" value="1"/>
</dbReference>
<name>K1Q5C0_MAGGI</name>
<dbReference type="HOGENOM" id="CLU_2429177_0_0_1"/>
<evidence type="ECO:0000313" key="3">
    <source>
        <dbReference type="EMBL" id="EKC29058.1"/>
    </source>
</evidence>
<evidence type="ECO:0000256" key="1">
    <source>
        <dbReference type="SAM" id="MobiDB-lite"/>
    </source>
</evidence>
<dbReference type="AlphaFoldDB" id="K1Q5C0"/>
<dbReference type="InParanoid" id="K1Q5C0"/>
<dbReference type="EMBL" id="JH817957">
    <property type="protein sequence ID" value="EKC29058.1"/>
    <property type="molecule type" value="Genomic_DNA"/>
</dbReference>
<organism evidence="3">
    <name type="scientific">Magallana gigas</name>
    <name type="common">Pacific oyster</name>
    <name type="synonym">Crassostrea gigas</name>
    <dbReference type="NCBI Taxonomy" id="29159"/>
    <lineage>
        <taxon>Eukaryota</taxon>
        <taxon>Metazoa</taxon>
        <taxon>Spiralia</taxon>
        <taxon>Lophotrochozoa</taxon>
        <taxon>Mollusca</taxon>
        <taxon>Bivalvia</taxon>
        <taxon>Autobranchia</taxon>
        <taxon>Pteriomorphia</taxon>
        <taxon>Ostreida</taxon>
        <taxon>Ostreoidea</taxon>
        <taxon>Ostreidae</taxon>
        <taxon>Magallana</taxon>
    </lineage>
</organism>
<evidence type="ECO:0000259" key="2">
    <source>
        <dbReference type="Pfam" id="PF24234"/>
    </source>
</evidence>
<dbReference type="InterPro" id="IPR047549">
    <property type="entry name" value="BICC1_KH-I_rpt1"/>
</dbReference>
<gene>
    <name evidence="3" type="ORF">CGI_10002681</name>
</gene>